<dbReference type="UniPathway" id="UPA00011"/>
<evidence type="ECO:0000313" key="6">
    <source>
        <dbReference type="EMBL" id="SCG15902.1"/>
    </source>
</evidence>
<comment type="function">
    <text evidence="1">Acyltransferase required for the direct transfer of medium- to long-chain fatty acyl moieties from a carrier protein (MbtL) on to the epsilon-amino group of lysine residue in the mycobactin core.</text>
</comment>
<dbReference type="AlphaFoldDB" id="A0A1C5G8M5"/>
<dbReference type="InterPro" id="IPR019432">
    <property type="entry name" value="Acyltransferase_MbtK/IucB-like"/>
</dbReference>
<dbReference type="Proteomes" id="UP000198251">
    <property type="component" value="Chromosome I"/>
</dbReference>
<keyword evidence="6" id="KW-0808">Transferase</keyword>
<evidence type="ECO:0000313" key="7">
    <source>
        <dbReference type="Proteomes" id="UP000198251"/>
    </source>
</evidence>
<dbReference type="EMBL" id="LT607733">
    <property type="protein sequence ID" value="SCG15902.1"/>
    <property type="molecule type" value="Genomic_DNA"/>
</dbReference>
<dbReference type="PANTHER" id="PTHR31438:SF1">
    <property type="entry name" value="LYSINE N-ACYLTRANSFERASE C17G9.06C-RELATED"/>
    <property type="match status" value="1"/>
</dbReference>
<accession>A0A1C5G8M5</accession>
<dbReference type="PANTHER" id="PTHR31438">
    <property type="entry name" value="LYSINE N-ACYLTRANSFERASE C17G9.06C-RELATED"/>
    <property type="match status" value="1"/>
</dbReference>
<protein>
    <recommendedName>
        <fullName evidence="3">Lysine N-acyltransferase MbtK</fullName>
    </recommendedName>
    <alternativeName>
        <fullName evidence="4">Mycobactin synthase protein K</fullName>
    </alternativeName>
</protein>
<gene>
    <name evidence="6" type="ORF">GA0070610_2153</name>
</gene>
<dbReference type="InterPro" id="IPR016181">
    <property type="entry name" value="Acyl_CoA_acyltransferase"/>
</dbReference>
<evidence type="ECO:0000256" key="1">
    <source>
        <dbReference type="ARBA" id="ARBA00003818"/>
    </source>
</evidence>
<keyword evidence="7" id="KW-1185">Reference proteome</keyword>
<dbReference type="Pfam" id="PF13523">
    <property type="entry name" value="Acetyltransf_8"/>
    <property type="match status" value="1"/>
</dbReference>
<dbReference type="SUPFAM" id="SSF55729">
    <property type="entry name" value="Acyl-CoA N-acyltransferases (Nat)"/>
    <property type="match status" value="1"/>
</dbReference>
<name>A0A1C5G8M5_MICEH</name>
<dbReference type="GO" id="GO:0016410">
    <property type="term" value="F:N-acyltransferase activity"/>
    <property type="evidence" value="ECO:0007669"/>
    <property type="project" value="TreeGrafter"/>
</dbReference>
<comment type="pathway">
    <text evidence="2">Siderophore biosynthesis; mycobactin biosynthesis.</text>
</comment>
<evidence type="ECO:0000256" key="3">
    <source>
        <dbReference type="ARBA" id="ARBA00020586"/>
    </source>
</evidence>
<reference evidence="6 7" key="1">
    <citation type="submission" date="2016-06" db="EMBL/GenBank/DDBJ databases">
        <authorList>
            <person name="Kjaerup R.B."/>
            <person name="Dalgaard T.S."/>
            <person name="Juul-Madsen H.R."/>
        </authorList>
    </citation>
    <scope>NUCLEOTIDE SEQUENCE [LARGE SCALE GENOMIC DNA]</scope>
    <source>
        <strain evidence="6 7">DSM 43913</strain>
    </source>
</reference>
<proteinExistence type="predicted"/>
<sequence length="188" mass="21483">MRDLASTYRQDVDGFGRVTIRPLDPDTDIDLVHSWVSQERARFWGMRDTGRERVEEIYRYLDSLPTHHAWLTHRDGTPVALFQTYEPAADPVGECYPVQPGDHGAHLLIGPPDAVERGFTGTLLRVFLDFVFADPRHRRVVMEPDARNEKAVDRLLRTGFVAGPLIDLDGKRARLLFLDRETFEAGRS</sequence>
<dbReference type="GeneID" id="95801969"/>
<dbReference type="RefSeq" id="WP_088999863.1">
    <property type="nucleotide sequence ID" value="NZ_JBFAAC010000005.1"/>
</dbReference>
<organism evidence="6 7">
    <name type="scientific">Micromonospora echinofusca</name>
    <dbReference type="NCBI Taxonomy" id="47858"/>
    <lineage>
        <taxon>Bacteria</taxon>
        <taxon>Bacillati</taxon>
        <taxon>Actinomycetota</taxon>
        <taxon>Actinomycetes</taxon>
        <taxon>Micromonosporales</taxon>
        <taxon>Micromonosporaceae</taxon>
        <taxon>Micromonospora</taxon>
    </lineage>
</organism>
<dbReference type="SMART" id="SM01006">
    <property type="entry name" value="AlcB"/>
    <property type="match status" value="1"/>
</dbReference>
<evidence type="ECO:0000259" key="5">
    <source>
        <dbReference type="SMART" id="SM01006"/>
    </source>
</evidence>
<evidence type="ECO:0000256" key="4">
    <source>
        <dbReference type="ARBA" id="ARBA00031122"/>
    </source>
</evidence>
<dbReference type="Gene3D" id="3.40.630.30">
    <property type="match status" value="1"/>
</dbReference>
<feature type="domain" description="Acyltransferase MbtK/IucB-like conserved" evidence="5">
    <location>
        <begin position="21"/>
        <end position="69"/>
    </location>
</feature>
<dbReference type="GO" id="GO:0019290">
    <property type="term" value="P:siderophore biosynthetic process"/>
    <property type="evidence" value="ECO:0007669"/>
    <property type="project" value="InterPro"/>
</dbReference>
<evidence type="ECO:0000256" key="2">
    <source>
        <dbReference type="ARBA" id="ARBA00005102"/>
    </source>
</evidence>